<dbReference type="GO" id="GO:0005737">
    <property type="term" value="C:cytoplasm"/>
    <property type="evidence" value="ECO:0007669"/>
    <property type="project" value="TreeGrafter"/>
</dbReference>
<evidence type="ECO:0000256" key="2">
    <source>
        <dbReference type="ARBA" id="ARBA00012759"/>
    </source>
</evidence>
<dbReference type="PANTHER" id="PTHR13367">
    <property type="entry name" value="UBIQUITIN THIOESTERASE"/>
    <property type="match status" value="1"/>
</dbReference>
<keyword evidence="5" id="KW-0378">Hydrolase</keyword>
<dbReference type="GO" id="GO:0071947">
    <property type="term" value="P:protein deubiquitination involved in ubiquitin-dependent protein catabolic process"/>
    <property type="evidence" value="ECO:0007669"/>
    <property type="project" value="TreeGrafter"/>
</dbReference>
<proteinExistence type="predicted"/>
<dbReference type="InterPro" id="IPR051346">
    <property type="entry name" value="OTU_Deubiquitinase"/>
</dbReference>
<dbReference type="Proteomes" id="UP001178507">
    <property type="component" value="Unassembled WGS sequence"/>
</dbReference>
<evidence type="ECO:0000256" key="5">
    <source>
        <dbReference type="ARBA" id="ARBA00022801"/>
    </source>
</evidence>
<keyword evidence="4" id="KW-0833">Ubl conjugation pathway</keyword>
<keyword evidence="9" id="KW-1185">Reference proteome</keyword>
<dbReference type="EMBL" id="CAUJNA010003856">
    <property type="protein sequence ID" value="CAJ1411090.1"/>
    <property type="molecule type" value="Genomic_DNA"/>
</dbReference>
<reference evidence="8" key="1">
    <citation type="submission" date="2023-08" db="EMBL/GenBank/DDBJ databases">
        <authorList>
            <person name="Chen Y."/>
            <person name="Shah S."/>
            <person name="Dougan E. K."/>
            <person name="Thang M."/>
            <person name="Chan C."/>
        </authorList>
    </citation>
    <scope>NUCLEOTIDE SEQUENCE</scope>
</reference>
<keyword evidence="3" id="KW-0645">Protease</keyword>
<feature type="non-terminal residue" evidence="8">
    <location>
        <position position="1"/>
    </location>
</feature>
<evidence type="ECO:0000256" key="1">
    <source>
        <dbReference type="ARBA" id="ARBA00000707"/>
    </source>
</evidence>
<organism evidence="8 9">
    <name type="scientific">Effrenium voratum</name>
    <dbReference type="NCBI Taxonomy" id="2562239"/>
    <lineage>
        <taxon>Eukaryota</taxon>
        <taxon>Sar</taxon>
        <taxon>Alveolata</taxon>
        <taxon>Dinophyceae</taxon>
        <taxon>Suessiales</taxon>
        <taxon>Symbiodiniaceae</taxon>
        <taxon>Effrenium</taxon>
    </lineage>
</organism>
<dbReference type="GO" id="GO:0004843">
    <property type="term" value="F:cysteine-type deubiquitinase activity"/>
    <property type="evidence" value="ECO:0007669"/>
    <property type="project" value="UniProtKB-EC"/>
</dbReference>
<dbReference type="GO" id="GO:0070530">
    <property type="term" value="F:K63-linked polyubiquitin modification-dependent protein binding"/>
    <property type="evidence" value="ECO:0007669"/>
    <property type="project" value="TreeGrafter"/>
</dbReference>
<gene>
    <name evidence="8" type="ORF">EVOR1521_LOCUS31754</name>
</gene>
<accession>A0AA36JSP8</accession>
<name>A0AA36JSP8_9DINO</name>
<comment type="catalytic activity">
    <reaction evidence="1">
        <text>Thiol-dependent hydrolysis of ester, thioester, amide, peptide and isopeptide bonds formed by the C-terminal Gly of ubiquitin (a 76-residue protein attached to proteins as an intracellular targeting signal).</text>
        <dbReference type="EC" id="3.4.19.12"/>
    </reaction>
</comment>
<evidence type="ECO:0000259" key="7">
    <source>
        <dbReference type="Pfam" id="PF12340"/>
    </source>
</evidence>
<dbReference type="Pfam" id="PF12340">
    <property type="entry name" value="DUF3638"/>
    <property type="match status" value="1"/>
</dbReference>
<evidence type="ECO:0000256" key="3">
    <source>
        <dbReference type="ARBA" id="ARBA00022670"/>
    </source>
</evidence>
<dbReference type="InterPro" id="IPR022099">
    <property type="entry name" value="DUF3638"/>
</dbReference>
<protein>
    <recommendedName>
        <fullName evidence="2">ubiquitinyl hydrolase 1</fullName>
        <ecNumber evidence="2">3.4.19.12</ecNumber>
    </recommendedName>
</protein>
<feature type="domain" description="DUF3638" evidence="7">
    <location>
        <begin position="363"/>
        <end position="503"/>
    </location>
</feature>
<evidence type="ECO:0000313" key="9">
    <source>
        <dbReference type="Proteomes" id="UP001178507"/>
    </source>
</evidence>
<dbReference type="PANTHER" id="PTHR13367:SF28">
    <property type="entry name" value="UBIQUITIN THIOESTERASE ZRANB1"/>
    <property type="match status" value="1"/>
</dbReference>
<comment type="caution">
    <text evidence="8">The sequence shown here is derived from an EMBL/GenBank/DDBJ whole genome shotgun (WGS) entry which is preliminary data.</text>
</comment>
<evidence type="ECO:0000256" key="6">
    <source>
        <dbReference type="ARBA" id="ARBA00022807"/>
    </source>
</evidence>
<dbReference type="GO" id="GO:0005634">
    <property type="term" value="C:nucleus"/>
    <property type="evidence" value="ECO:0007669"/>
    <property type="project" value="TreeGrafter"/>
</dbReference>
<evidence type="ECO:0000313" key="8">
    <source>
        <dbReference type="EMBL" id="CAJ1411090.1"/>
    </source>
</evidence>
<sequence length="504" mass="54548">AEDATAAAREKLSSLEFPAQLVLEQPEEETAEEKPNMGLVKLSKLPALDGFCSHGMFARTGRTAQPSDYSCARRDARAKPAPSNLVGVWAEVARVIANFSQDLQELLGQMLPSEMAAVLEKKAPLSGEALPPGELPFDVSKHPTCKVAHAQRSLSRWSEDMAFFRDRAASTKQYSLKLKTGGQWPSLDALAQLQKKVAALKESDEAAVSEALTVLLKAAGAVEETSSEDRVEMRLPVLGPPGVPQVLAAAVLWSGLVRIPLRHVALRQTEGGLADGEPLPGRPGELQLLSDLAVLVMLRASRLGLLSRSLEELSRVQVQVQALEAGEPLESRRLLLAQASASLAATLRSKRAYAPGDLEGSYDPRFLAFEFTRNLLLRENQVNLVQDFISTLENKEGGSAMVKQMIMGQGKTTVVCPMLVLMLANGEQLVVLVVPSALLDMSRRVLRSTFASVLTKDVGTFECERSSAFDPHLLKKLEKAKQSGAAVVTVPTSVKSLMLRMLET</sequence>
<dbReference type="EC" id="3.4.19.12" evidence="2"/>
<keyword evidence="6" id="KW-0788">Thiol protease</keyword>
<dbReference type="AlphaFoldDB" id="A0AA36JSP8"/>
<evidence type="ECO:0000256" key="4">
    <source>
        <dbReference type="ARBA" id="ARBA00022786"/>
    </source>
</evidence>